<evidence type="ECO:0000256" key="3">
    <source>
        <dbReference type="ARBA" id="ARBA00022927"/>
    </source>
</evidence>
<dbReference type="OrthoDB" id="9984275at2759"/>
<evidence type="ECO:0000256" key="2">
    <source>
        <dbReference type="ARBA" id="ARBA00022448"/>
    </source>
</evidence>
<evidence type="ECO:0008006" key="6">
    <source>
        <dbReference type="Google" id="ProtNLM"/>
    </source>
</evidence>
<dbReference type="EMBL" id="NIVC01000090">
    <property type="protein sequence ID" value="PAA91313.1"/>
    <property type="molecule type" value="Genomic_DNA"/>
</dbReference>
<dbReference type="GO" id="GO:0035494">
    <property type="term" value="P:SNARE complex disassembly"/>
    <property type="evidence" value="ECO:0007669"/>
    <property type="project" value="TreeGrafter"/>
</dbReference>
<dbReference type="InterPro" id="IPR011990">
    <property type="entry name" value="TPR-like_helical_dom_sf"/>
</dbReference>
<gene>
    <name evidence="4" type="ORF">BOX15_Mlig021756g2</name>
</gene>
<dbReference type="STRING" id="282301.A0A267GZ54"/>
<name>A0A267GZ54_9PLAT</name>
<dbReference type="GO" id="GO:0005483">
    <property type="term" value="F:soluble NSF attachment protein activity"/>
    <property type="evidence" value="ECO:0007669"/>
    <property type="project" value="TreeGrafter"/>
</dbReference>
<dbReference type="GO" id="GO:0031201">
    <property type="term" value="C:SNARE complex"/>
    <property type="evidence" value="ECO:0007669"/>
    <property type="project" value="TreeGrafter"/>
</dbReference>
<dbReference type="GO" id="GO:0005774">
    <property type="term" value="C:vacuolar membrane"/>
    <property type="evidence" value="ECO:0007669"/>
    <property type="project" value="TreeGrafter"/>
</dbReference>
<dbReference type="Gene3D" id="1.25.40.10">
    <property type="entry name" value="Tetratricopeptide repeat domain"/>
    <property type="match status" value="1"/>
</dbReference>
<comment type="caution">
    <text evidence="4">The sequence shown here is derived from an EMBL/GenBank/DDBJ whole genome shotgun (WGS) entry which is preliminary data.</text>
</comment>
<dbReference type="Pfam" id="PF14938">
    <property type="entry name" value="SNAP"/>
    <property type="match status" value="1"/>
</dbReference>
<protein>
    <recommendedName>
        <fullName evidence="6">TPR_REGION domain-containing protein</fullName>
    </recommendedName>
</protein>
<keyword evidence="3" id="KW-0653">Protein transport</keyword>
<dbReference type="GO" id="GO:0006886">
    <property type="term" value="P:intracellular protein transport"/>
    <property type="evidence" value="ECO:0007669"/>
    <property type="project" value="InterPro"/>
</dbReference>
<sequence>LNKMGQSHSKPPGETTRLASISLIPSGGLLQWLWHRWSIFIFTRASQFSSIVQAAAEIQTRELQNNGNLRNHKLHEVKKAAALSVAAVTGIGLYYSFTKEPKGSEHLLDKGNRLKISKNWREAGQAFEAAAEQFSKQRRCELDAANNYSEAANCYRKLPDTRPKAVRCLQQAAEMYAEQGQFSIAARQLEEAGDLLASSQQVEEAIGAYVRAADFWSGEDSPASAAGSRAKAAELTADCGRLTEAAAVFEDLGVSAEQHSLLSFGAKDHLAKSCLCLLCSGAAGVGEKAEQLAVLCGSFKDTDELSLVRSLASATDARDVAAVDAAVSEFERFNNLDDFARRRLDDLKKIVSGERIQLA</sequence>
<evidence type="ECO:0000313" key="5">
    <source>
        <dbReference type="Proteomes" id="UP000215902"/>
    </source>
</evidence>
<organism evidence="4 5">
    <name type="scientific">Macrostomum lignano</name>
    <dbReference type="NCBI Taxonomy" id="282301"/>
    <lineage>
        <taxon>Eukaryota</taxon>
        <taxon>Metazoa</taxon>
        <taxon>Spiralia</taxon>
        <taxon>Lophotrochozoa</taxon>
        <taxon>Platyhelminthes</taxon>
        <taxon>Rhabditophora</taxon>
        <taxon>Macrostomorpha</taxon>
        <taxon>Macrostomida</taxon>
        <taxon>Macrostomidae</taxon>
        <taxon>Macrostomum</taxon>
    </lineage>
</organism>
<evidence type="ECO:0000256" key="1">
    <source>
        <dbReference type="ARBA" id="ARBA00010050"/>
    </source>
</evidence>
<dbReference type="PANTHER" id="PTHR13768">
    <property type="entry name" value="SOLUBLE NSF ATTACHMENT PROTEIN SNAP"/>
    <property type="match status" value="1"/>
</dbReference>
<dbReference type="InterPro" id="IPR000744">
    <property type="entry name" value="NSF_attach"/>
</dbReference>
<feature type="non-terminal residue" evidence="4">
    <location>
        <position position="1"/>
    </location>
</feature>
<dbReference type="PRINTS" id="PR00448">
    <property type="entry name" value="NSFATTACHMNT"/>
</dbReference>
<dbReference type="PANTHER" id="PTHR13768:SF8">
    <property type="entry name" value="ALPHA-SOLUBLE NSF ATTACHMENT PROTEIN"/>
    <property type="match status" value="1"/>
</dbReference>
<accession>A0A267GZ54</accession>
<keyword evidence="5" id="KW-1185">Reference proteome</keyword>
<dbReference type="Proteomes" id="UP000215902">
    <property type="component" value="Unassembled WGS sequence"/>
</dbReference>
<reference evidence="4 5" key="1">
    <citation type="submission" date="2017-06" db="EMBL/GenBank/DDBJ databases">
        <title>A platform for efficient transgenesis in Macrostomum lignano, a flatworm model organism for stem cell research.</title>
        <authorList>
            <person name="Berezikov E."/>
        </authorList>
    </citation>
    <scope>NUCLEOTIDE SEQUENCE [LARGE SCALE GENOMIC DNA]</scope>
    <source>
        <strain evidence="4">DV1</strain>
        <tissue evidence="4">Whole organism</tissue>
    </source>
</reference>
<dbReference type="AlphaFoldDB" id="A0A267GZ54"/>
<proteinExistence type="inferred from homology"/>
<evidence type="ECO:0000313" key="4">
    <source>
        <dbReference type="EMBL" id="PAA91313.1"/>
    </source>
</evidence>
<keyword evidence="2" id="KW-0813">Transport</keyword>
<comment type="similarity">
    <text evidence="1">Belongs to the SNAP family.</text>
</comment>
<dbReference type="GO" id="GO:0019905">
    <property type="term" value="F:syntaxin binding"/>
    <property type="evidence" value="ECO:0007669"/>
    <property type="project" value="TreeGrafter"/>
</dbReference>
<dbReference type="SUPFAM" id="SSF48452">
    <property type="entry name" value="TPR-like"/>
    <property type="match status" value="1"/>
</dbReference>